<dbReference type="Gene3D" id="1.10.287.1490">
    <property type="match status" value="1"/>
</dbReference>
<keyword evidence="4 6" id="KW-0175">Coiled coil</keyword>
<dbReference type="SMART" id="SM00968">
    <property type="entry name" value="SMC_hinge"/>
    <property type="match status" value="1"/>
</dbReference>
<keyword evidence="5 6" id="KW-0238">DNA-binding</keyword>
<evidence type="ECO:0000256" key="7">
    <source>
        <dbReference type="SAM" id="MobiDB-lite"/>
    </source>
</evidence>
<keyword evidence="3 6" id="KW-0067">ATP-binding</keyword>
<evidence type="ECO:0000313" key="10">
    <source>
        <dbReference type="Proteomes" id="UP000823201"/>
    </source>
</evidence>
<dbReference type="SUPFAM" id="SSF90257">
    <property type="entry name" value="Myosin rod fragments"/>
    <property type="match status" value="1"/>
</dbReference>
<evidence type="ECO:0000256" key="6">
    <source>
        <dbReference type="HAMAP-Rule" id="MF_01894"/>
    </source>
</evidence>
<feature type="binding site" evidence="6">
    <location>
        <begin position="32"/>
        <end position="39"/>
    </location>
    <ligand>
        <name>ATP</name>
        <dbReference type="ChEBI" id="CHEBI:30616"/>
    </ligand>
</feature>
<evidence type="ECO:0000313" key="9">
    <source>
        <dbReference type="EMBL" id="MBM7659206.1"/>
    </source>
</evidence>
<dbReference type="HAMAP" id="MF_01894">
    <property type="entry name" value="Smc_prok"/>
    <property type="match status" value="1"/>
</dbReference>
<evidence type="ECO:0000256" key="4">
    <source>
        <dbReference type="ARBA" id="ARBA00023054"/>
    </source>
</evidence>
<feature type="domain" description="SMC hinge" evidence="8">
    <location>
        <begin position="518"/>
        <end position="638"/>
    </location>
</feature>
<keyword evidence="1 6" id="KW-0963">Cytoplasm</keyword>
<protein>
    <recommendedName>
        <fullName evidence="6">Chromosome partition protein Smc</fullName>
    </recommendedName>
</protein>
<dbReference type="PIRSF" id="PIRSF005719">
    <property type="entry name" value="SMC"/>
    <property type="match status" value="1"/>
</dbReference>
<dbReference type="InterPro" id="IPR010935">
    <property type="entry name" value="SMC_hinge"/>
</dbReference>
<dbReference type="EMBL" id="JAFBEV010000043">
    <property type="protein sequence ID" value="MBM7659206.1"/>
    <property type="molecule type" value="Genomic_DNA"/>
</dbReference>
<dbReference type="Pfam" id="PF02463">
    <property type="entry name" value="SMC_N"/>
    <property type="match status" value="1"/>
</dbReference>
<evidence type="ECO:0000256" key="2">
    <source>
        <dbReference type="ARBA" id="ARBA00022741"/>
    </source>
</evidence>
<dbReference type="InterPro" id="IPR024704">
    <property type="entry name" value="SMC"/>
</dbReference>
<evidence type="ECO:0000256" key="1">
    <source>
        <dbReference type="ARBA" id="ARBA00022490"/>
    </source>
</evidence>
<evidence type="ECO:0000256" key="5">
    <source>
        <dbReference type="ARBA" id="ARBA00023125"/>
    </source>
</evidence>
<keyword evidence="10" id="KW-1185">Reference proteome</keyword>
<dbReference type="PANTHER" id="PTHR43977">
    <property type="entry name" value="STRUCTURAL MAINTENANCE OF CHROMOSOMES PROTEIN 3"/>
    <property type="match status" value="1"/>
</dbReference>
<dbReference type="Gene3D" id="1.20.1060.20">
    <property type="match status" value="1"/>
</dbReference>
<comment type="subunit">
    <text evidence="6">Homodimer.</text>
</comment>
<evidence type="ECO:0000256" key="3">
    <source>
        <dbReference type="ARBA" id="ARBA00022840"/>
    </source>
</evidence>
<proteinExistence type="inferred from homology"/>
<dbReference type="RefSeq" id="WP_205007741.1">
    <property type="nucleotide sequence ID" value="NZ_CBCRXA010000013.1"/>
</dbReference>
<keyword evidence="2 6" id="KW-0547">Nucleotide-binding</keyword>
<dbReference type="InterPro" id="IPR036277">
    <property type="entry name" value="SMC_hinge_sf"/>
</dbReference>
<dbReference type="Proteomes" id="UP000823201">
    <property type="component" value="Unassembled WGS sequence"/>
</dbReference>
<dbReference type="NCBIfam" id="TIGR02168">
    <property type="entry name" value="SMC_prok_B"/>
    <property type="match status" value="1"/>
</dbReference>
<dbReference type="CDD" id="cd03278">
    <property type="entry name" value="ABC_SMC_barmotin"/>
    <property type="match status" value="2"/>
</dbReference>
<feature type="coiled-coil region" evidence="6">
    <location>
        <begin position="869"/>
        <end position="924"/>
    </location>
</feature>
<evidence type="ECO:0000259" key="8">
    <source>
        <dbReference type="SMART" id="SM00968"/>
    </source>
</evidence>
<dbReference type="Gene3D" id="3.40.50.300">
    <property type="entry name" value="P-loop containing nucleotide triphosphate hydrolases"/>
    <property type="match status" value="2"/>
</dbReference>
<dbReference type="Gene3D" id="3.30.70.1620">
    <property type="match status" value="1"/>
</dbReference>
<sequence length="1190" mass="133630">MYLKRLDVSGFKSFADKTSIEFVPGVTAVVGPNGSGKSNITEAIRWVLGEQSAKSLRGTKMEDIIFSGSDARKAVNLADVTLILDNSDHYLNLDFSELSVTRRVFRSGESEFLINGQSCRLKDIVDLFLDSGLGKEAYSVIGQGKIDEILNSKAEDKRRIFEEASGVLKYKLRKQAAEKQLDDAEDNLSRVEDILHELESRLEPLKEQASLAKEYLEKKEELKQVDVGLLAYDIERMHADWTASKTEAARLEKERVALEQEISAEESAFSSNRQALQELEQKIDSLQNAWAMYGEQLEKLLGQKEVLAERKRHAETTSEELKDRLTSVAQQLQEAQKALQEAERAYKSENSRMKALNTDLSEKEAAFGGFAQNLEARLNELNSQYVEILNQQAALHNEQHYLSEQDKAIEEKRRRSAANTDAVHRTLRKAQEEREKTESNLAQASERRDQLKTQFAVQKNMLEKDKKRYDQQKAAIEKIDRLSDQAISRKEMLEALQEDYAGFYQGVKEVLKHKEKLQGVHGAVAELIRVDRRYQLAIETALGAAAQSVIVADETAGRQAIRFLRERQAGRATFLPMAVIKGRSLGAAERQLIIEQRDSLVGLADQLIQCEARYRPILAHLLGTTVIAQSLAGANQLAKILHYRYRIVTLEGDVVSPGGAMTGGSVKTNRSSVLSRTTEIESLKQQIDEMRAKSSELKQSFSALKARIASEEMETAKMGQALAAAEDAYRNLEVLCSQSRAEEKNSADKFQLLSRENSDFVKEQQAIQNRLKVIAAELQNKQEQEQQSSQEIARFSSLRKNREAAKDALQEEITALKVQAAHQSQVTLHLKEKMHESAEKAADLKATLAALQLSMADVDETLGGHELSAEDLDRRAQTVKGEKESAADELEKAKALRRNKQELLSKGEAELSDARRRMNQLTSALEHENVSLNRLDVALDHLIDTLREEYELTVAAAKEQFPLTLEPDEARKKVKLIKRSIDELGTVNLGAIEEYQQVSEREHFLSEQREDLLRARANLENVMTEMDQEVCQRFSKTFGQIRNHFRTVFAELFGGGQADLKLIDPDDLLNSGIDILAEPPGKKLQKLSLLSGGERALTAIALLFAILKVRPVPFCVLDEVEAALDDANVDRYAEFLKKFSSETQFIVVTHRHGTMEHADVLYGVTMQESGISRLVSVRLEETEELLQAGG</sequence>
<organism evidence="9 10">
    <name type="scientific">Sporolactobacillus spathodeae</name>
    <dbReference type="NCBI Taxonomy" id="1465502"/>
    <lineage>
        <taxon>Bacteria</taxon>
        <taxon>Bacillati</taxon>
        <taxon>Bacillota</taxon>
        <taxon>Bacilli</taxon>
        <taxon>Bacillales</taxon>
        <taxon>Sporolactobacillaceae</taxon>
        <taxon>Sporolactobacillus</taxon>
    </lineage>
</organism>
<comment type="similarity">
    <text evidence="6">Belongs to the SMC family.</text>
</comment>
<name>A0ABS2QC33_9BACL</name>
<dbReference type="InterPro" id="IPR027417">
    <property type="entry name" value="P-loop_NTPase"/>
</dbReference>
<dbReference type="SUPFAM" id="SSF52540">
    <property type="entry name" value="P-loop containing nucleoside triphosphate hydrolases"/>
    <property type="match status" value="1"/>
</dbReference>
<comment type="caution">
    <text evidence="9">The sequence shown here is derived from an EMBL/GenBank/DDBJ whole genome shotgun (WGS) entry which is preliminary data.</text>
</comment>
<dbReference type="Pfam" id="PF06470">
    <property type="entry name" value="SMC_hinge"/>
    <property type="match status" value="1"/>
</dbReference>
<comment type="domain">
    <text evidence="6">Contains large globular domains required for ATP hydrolysis at each terminus and a third globular domain forming a flexible hinge near the middle of the molecule. These domains are separated by coiled-coil structures.</text>
</comment>
<dbReference type="InterPro" id="IPR011890">
    <property type="entry name" value="SMC_prok"/>
</dbReference>
<accession>A0ABS2QC33</accession>
<feature type="region of interest" description="Disordered" evidence="7">
    <location>
        <begin position="412"/>
        <end position="449"/>
    </location>
</feature>
<feature type="coiled-coil region" evidence="6">
    <location>
        <begin position="673"/>
        <end position="819"/>
    </location>
</feature>
<dbReference type="SUPFAM" id="SSF75553">
    <property type="entry name" value="Smc hinge domain"/>
    <property type="match status" value="1"/>
</dbReference>
<dbReference type="InterPro" id="IPR003395">
    <property type="entry name" value="RecF/RecN/SMC_N"/>
</dbReference>
<comment type="subcellular location">
    <subcellularLocation>
        <location evidence="6">Cytoplasm</location>
    </subcellularLocation>
</comment>
<comment type="function">
    <text evidence="6">Required for chromosome condensation and partitioning.</text>
</comment>
<feature type="compositionally biased region" description="Basic and acidic residues" evidence="7">
    <location>
        <begin position="429"/>
        <end position="438"/>
    </location>
</feature>
<gene>
    <name evidence="6" type="primary">smc</name>
    <name evidence="9" type="ORF">JOC27_002712</name>
</gene>
<reference evidence="9 10" key="1">
    <citation type="submission" date="2021-01" db="EMBL/GenBank/DDBJ databases">
        <title>Genomic Encyclopedia of Type Strains, Phase IV (KMG-IV): sequencing the most valuable type-strain genomes for metagenomic binning, comparative biology and taxonomic classification.</title>
        <authorList>
            <person name="Goeker M."/>
        </authorList>
    </citation>
    <scope>NUCLEOTIDE SEQUENCE [LARGE SCALE GENOMIC DNA]</scope>
    <source>
        <strain evidence="9 10">DSM 100968</strain>
    </source>
</reference>